<evidence type="ECO:0000256" key="1">
    <source>
        <dbReference type="SAM" id="Phobius"/>
    </source>
</evidence>
<name>A0A9D5M1Z3_9FIRM</name>
<proteinExistence type="predicted"/>
<keyword evidence="1" id="KW-0812">Transmembrane</keyword>
<dbReference type="AlphaFoldDB" id="A0A9D5M1Z3"/>
<keyword evidence="1" id="KW-0472">Membrane</keyword>
<dbReference type="RefSeq" id="WP_226393658.1">
    <property type="nucleotide sequence ID" value="NZ_JADCKB010000036.1"/>
</dbReference>
<reference evidence="2" key="1">
    <citation type="submission" date="2020-10" db="EMBL/GenBank/DDBJ databases">
        <title>ChiBAC.</title>
        <authorList>
            <person name="Zenner C."/>
            <person name="Hitch T.C.A."/>
            <person name="Clavel T."/>
        </authorList>
    </citation>
    <scope>NUCLEOTIDE SEQUENCE</scope>
    <source>
        <strain evidence="2">DSM 107454</strain>
    </source>
</reference>
<comment type="caution">
    <text evidence="2">The sequence shown here is derived from an EMBL/GenBank/DDBJ whole genome shotgun (WGS) entry which is preliminary data.</text>
</comment>
<dbReference type="InterPro" id="IPR014245">
    <property type="entry name" value="Spore_III_AF"/>
</dbReference>
<keyword evidence="1" id="KW-1133">Transmembrane helix</keyword>
<gene>
    <name evidence="2" type="primary">spoIIIAF</name>
    <name evidence="2" type="ORF">INF28_11715</name>
</gene>
<feature type="transmembrane region" description="Helical" evidence="1">
    <location>
        <begin position="38"/>
        <end position="55"/>
    </location>
</feature>
<organism evidence="2 3">
    <name type="scientific">Ructibacterium gallinarum</name>
    <dbReference type="NCBI Taxonomy" id="2779355"/>
    <lineage>
        <taxon>Bacteria</taxon>
        <taxon>Bacillati</taxon>
        <taxon>Bacillota</taxon>
        <taxon>Clostridia</taxon>
        <taxon>Eubacteriales</taxon>
        <taxon>Oscillospiraceae</taxon>
        <taxon>Ructibacterium</taxon>
    </lineage>
</organism>
<protein>
    <submittedName>
        <fullName evidence="2">Stage III sporulation protein AF</fullName>
    </submittedName>
</protein>
<dbReference type="Proteomes" id="UP000806542">
    <property type="component" value="Unassembled WGS sequence"/>
</dbReference>
<dbReference type="NCBIfam" id="TIGR02896">
    <property type="entry name" value="spore_III_AF"/>
    <property type="match status" value="1"/>
</dbReference>
<feature type="transmembrane region" description="Helical" evidence="1">
    <location>
        <begin position="7"/>
        <end position="26"/>
    </location>
</feature>
<dbReference type="Pfam" id="PF09581">
    <property type="entry name" value="Spore_III_AF"/>
    <property type="match status" value="1"/>
</dbReference>
<sequence>MLELLKEWAVTLAGIVVFGSMCEVILPEGNFQKYVRLAVGMLLILALVSPVPKLLRMEIPDHFPSGASADAYRQRSEMEEKQKADVMRAYQQKLAEKLRLSLMNKIDGINPEVRCEAEETDPARFGNINEVLVILDAQATADVTEQIKDILAEEYGIERKRATVRYVKEQEE</sequence>
<evidence type="ECO:0000313" key="2">
    <source>
        <dbReference type="EMBL" id="MBE5041122.1"/>
    </source>
</evidence>
<evidence type="ECO:0000313" key="3">
    <source>
        <dbReference type="Proteomes" id="UP000806542"/>
    </source>
</evidence>
<keyword evidence="3" id="KW-1185">Reference proteome</keyword>
<dbReference type="EMBL" id="JADCKB010000036">
    <property type="protein sequence ID" value="MBE5041122.1"/>
    <property type="molecule type" value="Genomic_DNA"/>
</dbReference>
<accession>A0A9D5M1Z3</accession>